<dbReference type="GO" id="GO:0048029">
    <property type="term" value="F:monosaccharide binding"/>
    <property type="evidence" value="ECO:0007669"/>
    <property type="project" value="InterPro"/>
</dbReference>
<dbReference type="SUPFAM" id="SSF102546">
    <property type="entry name" value="RbsD-like"/>
    <property type="match status" value="1"/>
</dbReference>
<dbReference type="OrthoDB" id="9805009at2"/>
<dbReference type="EMBL" id="SHLA01000001">
    <property type="protein sequence ID" value="RZU62763.1"/>
    <property type="molecule type" value="Genomic_DNA"/>
</dbReference>
<evidence type="ECO:0000256" key="2">
    <source>
        <dbReference type="ARBA" id="ARBA00012862"/>
    </source>
</evidence>
<organism evidence="4 5">
    <name type="scientific">Zhihengliuella halotolerans</name>
    <dbReference type="NCBI Taxonomy" id="370736"/>
    <lineage>
        <taxon>Bacteria</taxon>
        <taxon>Bacillati</taxon>
        <taxon>Actinomycetota</taxon>
        <taxon>Actinomycetes</taxon>
        <taxon>Micrococcales</taxon>
        <taxon>Micrococcaceae</taxon>
        <taxon>Zhihengliuella</taxon>
    </lineage>
</organism>
<evidence type="ECO:0000256" key="3">
    <source>
        <dbReference type="ARBA" id="ARBA00023235"/>
    </source>
</evidence>
<keyword evidence="5" id="KW-1185">Reference proteome</keyword>
<dbReference type="GO" id="GO:0062193">
    <property type="term" value="F:D-ribose pyranase activity"/>
    <property type="evidence" value="ECO:0007669"/>
    <property type="project" value="UniProtKB-EC"/>
</dbReference>
<dbReference type="Gene3D" id="3.40.1650.10">
    <property type="entry name" value="RbsD-like domain"/>
    <property type="match status" value="1"/>
</dbReference>
<dbReference type="Pfam" id="PF05025">
    <property type="entry name" value="RbsD_FucU"/>
    <property type="match status" value="1"/>
</dbReference>
<dbReference type="GO" id="GO:0005996">
    <property type="term" value="P:monosaccharide metabolic process"/>
    <property type="evidence" value="ECO:0007669"/>
    <property type="project" value="InterPro"/>
</dbReference>
<keyword evidence="3" id="KW-0413">Isomerase</keyword>
<comment type="catalytic activity">
    <reaction evidence="1">
        <text>beta-D-ribopyranose = beta-D-ribofuranose</text>
        <dbReference type="Rhea" id="RHEA:25432"/>
        <dbReference type="ChEBI" id="CHEBI:27476"/>
        <dbReference type="ChEBI" id="CHEBI:47002"/>
        <dbReference type="EC" id="5.4.99.62"/>
    </reaction>
</comment>
<reference evidence="4 5" key="1">
    <citation type="submission" date="2019-02" db="EMBL/GenBank/DDBJ databases">
        <title>Sequencing the genomes of 1000 actinobacteria strains.</title>
        <authorList>
            <person name="Klenk H.-P."/>
        </authorList>
    </citation>
    <scope>NUCLEOTIDE SEQUENCE [LARGE SCALE GENOMIC DNA]</scope>
    <source>
        <strain evidence="4 5">DSM 17364</strain>
    </source>
</reference>
<protein>
    <recommendedName>
        <fullName evidence="2">D-ribose pyranase</fullName>
        <ecNumber evidence="2">5.4.99.62</ecNumber>
    </recommendedName>
</protein>
<proteinExistence type="predicted"/>
<dbReference type="InterPro" id="IPR023750">
    <property type="entry name" value="RbsD-like_sf"/>
</dbReference>
<dbReference type="Proteomes" id="UP000292685">
    <property type="component" value="Unassembled WGS sequence"/>
</dbReference>
<name>A0A4Q8AGD3_9MICC</name>
<evidence type="ECO:0000256" key="1">
    <source>
        <dbReference type="ARBA" id="ARBA00000223"/>
    </source>
</evidence>
<gene>
    <name evidence="4" type="ORF">EV380_2365</name>
</gene>
<dbReference type="RefSeq" id="WP_130451294.1">
    <property type="nucleotide sequence ID" value="NZ_SHLA01000001.1"/>
</dbReference>
<evidence type="ECO:0000313" key="4">
    <source>
        <dbReference type="EMBL" id="RZU62763.1"/>
    </source>
</evidence>
<dbReference type="EC" id="5.4.99.62" evidence="2"/>
<dbReference type="InterPro" id="IPR007721">
    <property type="entry name" value="RbsD_FucU"/>
</dbReference>
<comment type="caution">
    <text evidence="4">The sequence shown here is derived from an EMBL/GenBank/DDBJ whole genome shotgun (WGS) entry which is preliminary data.</text>
</comment>
<evidence type="ECO:0000313" key="5">
    <source>
        <dbReference type="Proteomes" id="UP000292685"/>
    </source>
</evidence>
<accession>A0A4Q8AGD3</accession>
<dbReference type="AlphaFoldDB" id="A0A4Q8AGD3"/>
<sequence>MIRATITHPVALSTLARAGHGSFILIADAHFAVATALGPNAVTVHAALAPGAPLVPEVARLVAATIAIEEVTTMAVPAEAHAQVGLEALAAVRAFPTTTPIPHSTATREEFFARCGSPDLALCLVSGDRRRFANVLLRIGVTDPEPA</sequence>